<evidence type="ECO:0000313" key="8">
    <source>
        <dbReference type="EMBL" id="CAD5121551.1"/>
    </source>
</evidence>
<feature type="domain" description="Ig-like" evidence="7">
    <location>
        <begin position="232"/>
        <end position="327"/>
    </location>
</feature>
<dbReference type="SMART" id="SM00082">
    <property type="entry name" value="LRRCT"/>
    <property type="match status" value="1"/>
</dbReference>
<keyword evidence="5" id="KW-0325">Glycoprotein</keyword>
<dbReference type="InterPro" id="IPR003598">
    <property type="entry name" value="Ig_sub2"/>
</dbReference>
<proteinExistence type="predicted"/>
<dbReference type="Pfam" id="PF07679">
    <property type="entry name" value="I-set"/>
    <property type="match status" value="1"/>
</dbReference>
<dbReference type="InterPro" id="IPR007110">
    <property type="entry name" value="Ig-like_dom"/>
</dbReference>
<dbReference type="Pfam" id="PF13855">
    <property type="entry name" value="LRR_8"/>
    <property type="match status" value="1"/>
</dbReference>
<protein>
    <submittedName>
        <fullName evidence="8">DgyrCDS10050</fullName>
    </submittedName>
</protein>
<keyword evidence="1" id="KW-0433">Leucine-rich repeat</keyword>
<dbReference type="InterPro" id="IPR013783">
    <property type="entry name" value="Ig-like_fold"/>
</dbReference>
<evidence type="ECO:0000313" key="9">
    <source>
        <dbReference type="Proteomes" id="UP000549394"/>
    </source>
</evidence>
<dbReference type="Pfam" id="PF13306">
    <property type="entry name" value="LRR_5"/>
    <property type="match status" value="1"/>
</dbReference>
<evidence type="ECO:0000256" key="2">
    <source>
        <dbReference type="ARBA" id="ARBA00022729"/>
    </source>
</evidence>
<dbReference type="InterPro" id="IPR050467">
    <property type="entry name" value="LRFN"/>
</dbReference>
<dbReference type="InterPro" id="IPR003599">
    <property type="entry name" value="Ig_sub"/>
</dbReference>
<keyword evidence="6" id="KW-0812">Transmembrane</keyword>
<dbReference type="InterPro" id="IPR032675">
    <property type="entry name" value="LRR_dom_sf"/>
</dbReference>
<dbReference type="CDD" id="cd00096">
    <property type="entry name" value="Ig"/>
    <property type="match status" value="1"/>
</dbReference>
<comment type="caution">
    <text evidence="8">The sequence shown here is derived from an EMBL/GenBank/DDBJ whole genome shotgun (WGS) entry which is preliminary data.</text>
</comment>
<dbReference type="Proteomes" id="UP000549394">
    <property type="component" value="Unassembled WGS sequence"/>
</dbReference>
<gene>
    <name evidence="8" type="ORF">DGYR_LOCUS9493</name>
</gene>
<dbReference type="OrthoDB" id="6287768at2759"/>
<keyword evidence="2" id="KW-0732">Signal</keyword>
<dbReference type="InterPro" id="IPR013098">
    <property type="entry name" value="Ig_I-set"/>
</dbReference>
<dbReference type="Gene3D" id="3.80.10.10">
    <property type="entry name" value="Ribonuclease Inhibitor"/>
    <property type="match status" value="2"/>
</dbReference>
<accession>A0A7I8W460</accession>
<dbReference type="InterPro" id="IPR001611">
    <property type="entry name" value="Leu-rich_rpt"/>
</dbReference>
<dbReference type="InterPro" id="IPR000483">
    <property type="entry name" value="Cys-rich_flank_reg_C"/>
</dbReference>
<dbReference type="Gene3D" id="2.60.40.10">
    <property type="entry name" value="Immunoglobulins"/>
    <property type="match status" value="1"/>
</dbReference>
<sequence length="443" mass="50237">MSGRLNAICTGQSIERIPTDFDLDIKVLKISEDRLIKLSSTSLDRYVQLQEIYITACHLKYIAAAAFHPVENLHILDLSKNRLERIPSEAIKMLYKLRELILRVNPIRTLERSDLSGLLRLTKIDLCHCRLRNIHPKAFEDLNKLLEINIAGNELQTISSDTFFPPSLSVLRIFKNPWNCDCHLRWLLKYCQSKRGTISWKFGRRIPACSEPELLEGVGWTSLNTSSFACAPTILSHSETRLTTRKGSNSSLYCLSSGDPQPEVAWFYKGSRILLPEESRKKIVLSRTNDDHIFDYNSTLVFYKISNEDTGSYKCQARNSAGQSEVTFIVTFTDSSKFSSNQANISRLRLISVSLTCLLIVIIAFLVGLVVVRYVKRRKRRCVYRIDHDPLKGDQESMTAPLKNINEEVHSTPDLLRGSCSNDDTLDGATGILNKIELYGTAV</sequence>
<evidence type="ECO:0000259" key="7">
    <source>
        <dbReference type="PROSITE" id="PS50835"/>
    </source>
</evidence>
<organism evidence="8 9">
    <name type="scientific">Dimorphilus gyrociliatus</name>
    <dbReference type="NCBI Taxonomy" id="2664684"/>
    <lineage>
        <taxon>Eukaryota</taxon>
        <taxon>Metazoa</taxon>
        <taxon>Spiralia</taxon>
        <taxon>Lophotrochozoa</taxon>
        <taxon>Annelida</taxon>
        <taxon>Polychaeta</taxon>
        <taxon>Polychaeta incertae sedis</taxon>
        <taxon>Dinophilidae</taxon>
        <taxon>Dimorphilus</taxon>
    </lineage>
</organism>
<keyword evidence="3" id="KW-0677">Repeat</keyword>
<dbReference type="SUPFAM" id="SSF48726">
    <property type="entry name" value="Immunoglobulin"/>
    <property type="match status" value="1"/>
</dbReference>
<dbReference type="SUPFAM" id="SSF52058">
    <property type="entry name" value="L domain-like"/>
    <property type="match status" value="1"/>
</dbReference>
<dbReference type="PROSITE" id="PS51450">
    <property type="entry name" value="LRR"/>
    <property type="match status" value="1"/>
</dbReference>
<dbReference type="InterPro" id="IPR003591">
    <property type="entry name" value="Leu-rich_rpt_typical-subtyp"/>
</dbReference>
<dbReference type="PROSITE" id="PS50835">
    <property type="entry name" value="IG_LIKE"/>
    <property type="match status" value="1"/>
</dbReference>
<evidence type="ECO:0000256" key="5">
    <source>
        <dbReference type="ARBA" id="ARBA00023180"/>
    </source>
</evidence>
<dbReference type="SMART" id="SM00408">
    <property type="entry name" value="IGc2"/>
    <property type="match status" value="1"/>
</dbReference>
<evidence type="ECO:0000256" key="6">
    <source>
        <dbReference type="SAM" id="Phobius"/>
    </source>
</evidence>
<keyword evidence="4" id="KW-1015">Disulfide bond</keyword>
<keyword evidence="6" id="KW-1133">Transmembrane helix</keyword>
<dbReference type="InterPro" id="IPR036179">
    <property type="entry name" value="Ig-like_dom_sf"/>
</dbReference>
<dbReference type="AlphaFoldDB" id="A0A7I8W460"/>
<feature type="transmembrane region" description="Helical" evidence="6">
    <location>
        <begin position="350"/>
        <end position="375"/>
    </location>
</feature>
<name>A0A7I8W460_9ANNE</name>
<dbReference type="PANTHER" id="PTHR45842">
    <property type="entry name" value="SYNAPTIC ADHESION-LIKE MOLECULE SALM"/>
    <property type="match status" value="1"/>
</dbReference>
<reference evidence="8 9" key="1">
    <citation type="submission" date="2020-08" db="EMBL/GenBank/DDBJ databases">
        <authorList>
            <person name="Hejnol A."/>
        </authorList>
    </citation>
    <scope>NUCLEOTIDE SEQUENCE [LARGE SCALE GENOMIC DNA]</scope>
</reference>
<dbReference type="InterPro" id="IPR026906">
    <property type="entry name" value="LRR_5"/>
</dbReference>
<dbReference type="SMART" id="SM00369">
    <property type="entry name" value="LRR_TYP"/>
    <property type="match status" value="4"/>
</dbReference>
<dbReference type="PANTHER" id="PTHR45842:SF12">
    <property type="entry name" value="KEKKON 5, ISOFORM A"/>
    <property type="match status" value="1"/>
</dbReference>
<evidence type="ECO:0000256" key="3">
    <source>
        <dbReference type="ARBA" id="ARBA00022737"/>
    </source>
</evidence>
<dbReference type="SMART" id="SM00409">
    <property type="entry name" value="IG"/>
    <property type="match status" value="1"/>
</dbReference>
<keyword evidence="9" id="KW-1185">Reference proteome</keyword>
<evidence type="ECO:0000256" key="4">
    <source>
        <dbReference type="ARBA" id="ARBA00023157"/>
    </source>
</evidence>
<dbReference type="EMBL" id="CAJFCJ010000014">
    <property type="protein sequence ID" value="CAD5121551.1"/>
    <property type="molecule type" value="Genomic_DNA"/>
</dbReference>
<evidence type="ECO:0000256" key="1">
    <source>
        <dbReference type="ARBA" id="ARBA00022614"/>
    </source>
</evidence>
<keyword evidence="6" id="KW-0472">Membrane</keyword>